<evidence type="ECO:0000313" key="1">
    <source>
        <dbReference type="EMBL" id="QZN99570.1"/>
    </source>
</evidence>
<dbReference type="RefSeq" id="WP_261402654.1">
    <property type="nucleotide sequence ID" value="NZ_CP081869.1"/>
</dbReference>
<accession>A0A9E6RE89</accession>
<dbReference type="Proteomes" id="UP000825701">
    <property type="component" value="Chromosome"/>
</dbReference>
<keyword evidence="2" id="KW-1185">Reference proteome</keyword>
<dbReference type="AlphaFoldDB" id="A0A9E6RE89"/>
<reference evidence="1" key="1">
    <citation type="submission" date="2021-08" db="EMBL/GenBank/DDBJ databases">
        <authorList>
            <person name="Zhang H."/>
            <person name="Xu M."/>
            <person name="Yu Z."/>
            <person name="Yang L."/>
            <person name="Cai Y."/>
        </authorList>
    </citation>
    <scope>NUCLEOTIDE SEQUENCE</scope>
    <source>
        <strain evidence="1">CHL1</strain>
    </source>
</reference>
<gene>
    <name evidence="1" type="ORF">K6K41_23140</name>
</gene>
<organism evidence="1 2">
    <name type="scientific">Chenggangzhangella methanolivorans</name>
    <dbReference type="NCBI Taxonomy" id="1437009"/>
    <lineage>
        <taxon>Bacteria</taxon>
        <taxon>Pseudomonadati</taxon>
        <taxon>Pseudomonadota</taxon>
        <taxon>Alphaproteobacteria</taxon>
        <taxon>Hyphomicrobiales</taxon>
        <taxon>Methylopilaceae</taxon>
        <taxon>Chenggangzhangella</taxon>
    </lineage>
</organism>
<evidence type="ECO:0000313" key="2">
    <source>
        <dbReference type="Proteomes" id="UP000825701"/>
    </source>
</evidence>
<dbReference type="KEGG" id="cmet:K6K41_23140"/>
<sequence length="71" mass="7742">MGEAAENPFEDERLAADEAAVDEAILRAGGERQAVRALLVEIGEREVALVALRSRVSLGFERGRQPARPVR</sequence>
<dbReference type="EMBL" id="CP081869">
    <property type="protein sequence ID" value="QZN99570.1"/>
    <property type="molecule type" value="Genomic_DNA"/>
</dbReference>
<name>A0A9E6RE89_9HYPH</name>
<proteinExistence type="predicted"/>
<protein>
    <submittedName>
        <fullName evidence="1">Uncharacterized protein</fullName>
    </submittedName>
</protein>